<dbReference type="PATRIC" id="fig|161398.10.peg.998"/>
<evidence type="ECO:0000256" key="3">
    <source>
        <dbReference type="ARBA" id="ARBA00012506"/>
    </source>
</evidence>
<dbReference type="OrthoDB" id="9807890at2"/>
<evidence type="ECO:0000259" key="9">
    <source>
        <dbReference type="Pfam" id="PF00149"/>
    </source>
</evidence>
<dbReference type="InterPro" id="IPR050126">
    <property type="entry name" value="Ap4A_hydrolase"/>
</dbReference>
<dbReference type="EMBL" id="CP013187">
    <property type="protein sequence ID" value="ALO41499.1"/>
    <property type="molecule type" value="Genomic_DNA"/>
</dbReference>
<dbReference type="GO" id="GO:0005737">
    <property type="term" value="C:cytoplasm"/>
    <property type="evidence" value="ECO:0007669"/>
    <property type="project" value="TreeGrafter"/>
</dbReference>
<dbReference type="NCBIfam" id="TIGR00668">
    <property type="entry name" value="apaH"/>
    <property type="match status" value="1"/>
</dbReference>
<dbReference type="NCBIfam" id="NF001204">
    <property type="entry name" value="PRK00166.1"/>
    <property type="match status" value="1"/>
</dbReference>
<dbReference type="GO" id="GO:0008803">
    <property type="term" value="F:bis(5'-nucleosyl)-tetraphosphatase (symmetrical) activity"/>
    <property type="evidence" value="ECO:0007669"/>
    <property type="project" value="UniProtKB-EC"/>
</dbReference>
<evidence type="ECO:0000256" key="7">
    <source>
        <dbReference type="ARBA" id="ARBA00033210"/>
    </source>
</evidence>
<comment type="function">
    <text evidence="1">Hydrolyzes diadenosine 5',5'''-P1,P4-tetraphosphate to yield ADP.</text>
</comment>
<dbReference type="Gene3D" id="3.60.21.10">
    <property type="match status" value="1"/>
</dbReference>
<gene>
    <name evidence="10" type="ORF">PP2015_981</name>
</gene>
<dbReference type="SUPFAM" id="SSF56300">
    <property type="entry name" value="Metallo-dependent phosphatases"/>
    <property type="match status" value="1"/>
</dbReference>
<evidence type="ECO:0000256" key="6">
    <source>
        <dbReference type="ARBA" id="ARBA00032248"/>
    </source>
</evidence>
<evidence type="ECO:0000256" key="5">
    <source>
        <dbReference type="ARBA" id="ARBA00031248"/>
    </source>
</evidence>
<evidence type="ECO:0000256" key="1">
    <source>
        <dbReference type="ARBA" id="ARBA00003413"/>
    </source>
</evidence>
<keyword evidence="4" id="KW-0378">Hydrolase</keyword>
<sequence>MANYAVGDLQGCFTPFIKLLSEVGFNPSRDHLYLVGDLIARGPDSLSCLDFVYQNQDALTVTLGNHDLHFIACYLIGKQPNPKDKLASVFSSKLCEHYVSFLRTQPLAVYLEHQSTFISHAGIHPYWSIEQALNYAQTATHNYQSHEANLFFENMYGSKDPAYSPNKDFLTNFKIIVNVLTRMRFLEQSGNLNFFEKGKPRESALKPWFTHSRFKNDKNRYVFGHWAALEGVTNIENIIALDTGCVWGGNMTLLNLDTGEQYLSK</sequence>
<evidence type="ECO:0000256" key="8">
    <source>
        <dbReference type="ARBA" id="ARBA00049417"/>
    </source>
</evidence>
<dbReference type="STRING" id="161398.PP2015_981"/>
<organism evidence="10 11">
    <name type="scientific">Pseudoalteromonas phenolica</name>
    <dbReference type="NCBI Taxonomy" id="161398"/>
    <lineage>
        <taxon>Bacteria</taxon>
        <taxon>Pseudomonadati</taxon>
        <taxon>Pseudomonadota</taxon>
        <taxon>Gammaproteobacteria</taxon>
        <taxon>Alteromonadales</taxon>
        <taxon>Pseudoalteromonadaceae</taxon>
        <taxon>Pseudoalteromonas</taxon>
    </lineage>
</organism>
<proteinExistence type="inferred from homology"/>
<evidence type="ECO:0000256" key="4">
    <source>
        <dbReference type="ARBA" id="ARBA00022801"/>
    </source>
</evidence>
<dbReference type="Proteomes" id="UP000061457">
    <property type="component" value="Chromosome I"/>
</dbReference>
<dbReference type="PANTHER" id="PTHR42850">
    <property type="entry name" value="METALLOPHOSPHOESTERASE"/>
    <property type="match status" value="1"/>
</dbReference>
<dbReference type="PANTHER" id="PTHR42850:SF11">
    <property type="entry name" value="BIS(5'-NUCLEOSYL)-TETRAPHOSPHATASE [SYMMETRICAL]"/>
    <property type="match status" value="1"/>
</dbReference>
<dbReference type="GO" id="GO:0110154">
    <property type="term" value="P:RNA decapping"/>
    <property type="evidence" value="ECO:0007669"/>
    <property type="project" value="TreeGrafter"/>
</dbReference>
<dbReference type="InterPro" id="IPR029052">
    <property type="entry name" value="Metallo-depent_PP-like"/>
</dbReference>
<comment type="catalytic activity">
    <reaction evidence="8">
        <text>P(1),P(4)-bis(5'-adenosyl) tetraphosphate + H2O = 2 ADP + 2 H(+)</text>
        <dbReference type="Rhea" id="RHEA:24252"/>
        <dbReference type="ChEBI" id="CHEBI:15377"/>
        <dbReference type="ChEBI" id="CHEBI:15378"/>
        <dbReference type="ChEBI" id="CHEBI:58141"/>
        <dbReference type="ChEBI" id="CHEBI:456216"/>
        <dbReference type="EC" id="3.6.1.41"/>
    </reaction>
</comment>
<reference evidence="10 11" key="1">
    <citation type="submission" date="2015-11" db="EMBL/GenBank/DDBJ databases">
        <authorList>
            <person name="Zhang Y."/>
            <person name="Guo Z."/>
        </authorList>
    </citation>
    <scope>NUCLEOTIDE SEQUENCE [LARGE SCALE GENOMIC DNA]</scope>
    <source>
        <strain evidence="10 11">KCTC 12086</strain>
    </source>
</reference>
<evidence type="ECO:0000256" key="2">
    <source>
        <dbReference type="ARBA" id="ARBA00005419"/>
    </source>
</evidence>
<keyword evidence="11" id="KW-1185">Reference proteome</keyword>
<protein>
    <recommendedName>
        <fullName evidence="3">bis(5'-nucleosyl)-tetraphosphatase (symmetrical)</fullName>
        <ecNumber evidence="3">3.6.1.41</ecNumber>
    </recommendedName>
    <alternativeName>
        <fullName evidence="6">Ap4A hydrolase</fullName>
    </alternativeName>
    <alternativeName>
        <fullName evidence="5">Diadenosine 5',5'''-P1,P4-tetraphosphate pyrophosphohydrolase</fullName>
    </alternativeName>
    <alternativeName>
        <fullName evidence="7">Diadenosine tetraphosphatase</fullName>
    </alternativeName>
</protein>
<dbReference type="Pfam" id="PF00149">
    <property type="entry name" value="Metallophos"/>
    <property type="match status" value="1"/>
</dbReference>
<evidence type="ECO:0000313" key="10">
    <source>
        <dbReference type="EMBL" id="ALO41499.1"/>
    </source>
</evidence>
<dbReference type="InterPro" id="IPR004843">
    <property type="entry name" value="Calcineurin-like_PHP"/>
</dbReference>
<dbReference type="KEGG" id="pphe:PP2015_981"/>
<dbReference type="PIRSF" id="PIRSF000903">
    <property type="entry name" value="B5n-ttraPtase_sm"/>
    <property type="match status" value="1"/>
</dbReference>
<dbReference type="RefSeq" id="WP_058029232.1">
    <property type="nucleotide sequence ID" value="NZ_CP013187.1"/>
</dbReference>
<dbReference type="GO" id="GO:0016791">
    <property type="term" value="F:phosphatase activity"/>
    <property type="evidence" value="ECO:0007669"/>
    <property type="project" value="TreeGrafter"/>
</dbReference>
<dbReference type="InterPro" id="IPR004617">
    <property type="entry name" value="ApaH"/>
</dbReference>
<accession>A0A0S2JZP8</accession>
<evidence type="ECO:0000313" key="11">
    <source>
        <dbReference type="Proteomes" id="UP000061457"/>
    </source>
</evidence>
<name>A0A0S2JZP8_9GAMM</name>
<dbReference type="AlphaFoldDB" id="A0A0S2JZP8"/>
<comment type="similarity">
    <text evidence="2">Belongs to the Ap4A hydrolase family.</text>
</comment>
<feature type="domain" description="Calcineurin-like phosphoesterase" evidence="9">
    <location>
        <begin position="5"/>
        <end position="136"/>
    </location>
</feature>
<dbReference type="EC" id="3.6.1.41" evidence="3"/>